<keyword evidence="8" id="KW-1185">Reference proteome</keyword>
<dbReference type="PANTHER" id="PTHR13353:SF5">
    <property type="entry name" value="TRANSMEMBRANE PROTEIN 19"/>
    <property type="match status" value="1"/>
</dbReference>
<dbReference type="PANTHER" id="PTHR13353">
    <property type="entry name" value="TRANSMEMBRANE PROTEIN 19"/>
    <property type="match status" value="1"/>
</dbReference>
<evidence type="ECO:0000313" key="8">
    <source>
        <dbReference type="Proteomes" id="UP001165962"/>
    </source>
</evidence>
<dbReference type="Proteomes" id="UP001165962">
    <property type="component" value="Unassembled WGS sequence"/>
</dbReference>
<comment type="caution">
    <text evidence="7">The sequence shown here is derived from an EMBL/GenBank/DDBJ whole genome shotgun (WGS) entry which is preliminary data.</text>
</comment>
<comment type="subcellular location">
    <subcellularLocation>
        <location evidence="1">Membrane</location>
        <topology evidence="1">Multi-pass membrane protein</topology>
    </subcellularLocation>
</comment>
<sequence>MASWIIGLVCSAIIAAAAWRKRSLSNSGAIAAIIVGSVLYALGGLPWYGTLLLFFISSSLLTKWKHKRKADVESSYAKSGRRDAGQVAANGGIGVLLCIGNSLWPDPLWWVAYIGIMAAVNADTWATEIGGLSRAEPRSIVSGRRVPAGTSGGITRMGLTASLCGGMAIGGAGWLFTYWGAPEGGSVVYAGSVTVTAVMGFAGMLLMGAFAGMAGSLSDSWLGAVWQVMYRCPVCGKEIEKNRHCQDQQAVRIRGASFMTNDAVNLLSSLVGGGVSLAFIQLFI</sequence>
<feature type="transmembrane region" description="Helical" evidence="6">
    <location>
        <begin position="30"/>
        <end position="56"/>
    </location>
</feature>
<keyword evidence="4 6" id="KW-1133">Transmembrane helix</keyword>
<gene>
    <name evidence="7" type="ORF">G9U52_15760</name>
</gene>
<reference evidence="7" key="1">
    <citation type="submission" date="2020-03" db="EMBL/GenBank/DDBJ databases">
        <title>Draft sequencing of Paenibacilllus sp. S3N08.</title>
        <authorList>
            <person name="Kim D.-U."/>
        </authorList>
    </citation>
    <scope>NUCLEOTIDE SEQUENCE</scope>
    <source>
        <strain evidence="7">S3N08</strain>
    </source>
</reference>
<dbReference type="RefSeq" id="WP_166151174.1">
    <property type="nucleotide sequence ID" value="NZ_JAAOIW010000005.1"/>
</dbReference>
<feature type="transmembrane region" description="Helical" evidence="6">
    <location>
        <begin position="263"/>
        <end position="283"/>
    </location>
</feature>
<protein>
    <submittedName>
        <fullName evidence="7">DUF92 domain-containing protein</fullName>
    </submittedName>
</protein>
<dbReference type="InterPro" id="IPR002794">
    <property type="entry name" value="DUF92_TMEM19"/>
</dbReference>
<evidence type="ECO:0000313" key="7">
    <source>
        <dbReference type="EMBL" id="NHN31294.1"/>
    </source>
</evidence>
<feature type="transmembrane region" description="Helical" evidence="6">
    <location>
        <begin position="153"/>
        <end position="176"/>
    </location>
</feature>
<evidence type="ECO:0000256" key="4">
    <source>
        <dbReference type="ARBA" id="ARBA00022989"/>
    </source>
</evidence>
<organism evidence="7 8">
    <name type="scientific">Paenibacillus agricola</name>
    <dbReference type="NCBI Taxonomy" id="2716264"/>
    <lineage>
        <taxon>Bacteria</taxon>
        <taxon>Bacillati</taxon>
        <taxon>Bacillota</taxon>
        <taxon>Bacilli</taxon>
        <taxon>Bacillales</taxon>
        <taxon>Paenibacillaceae</taxon>
        <taxon>Paenibacillus</taxon>
    </lineage>
</organism>
<dbReference type="Pfam" id="PF01940">
    <property type="entry name" value="DUF92"/>
    <property type="match status" value="1"/>
</dbReference>
<evidence type="ECO:0000256" key="3">
    <source>
        <dbReference type="ARBA" id="ARBA00022692"/>
    </source>
</evidence>
<dbReference type="EMBL" id="JAAOIW010000005">
    <property type="protein sequence ID" value="NHN31294.1"/>
    <property type="molecule type" value="Genomic_DNA"/>
</dbReference>
<keyword evidence="3 6" id="KW-0812">Transmembrane</keyword>
<comment type="similarity">
    <text evidence="2">Belongs to the TMEM19 family.</text>
</comment>
<evidence type="ECO:0000256" key="1">
    <source>
        <dbReference type="ARBA" id="ARBA00004141"/>
    </source>
</evidence>
<name>A0ABX0J7Z9_9BACL</name>
<proteinExistence type="inferred from homology"/>
<keyword evidence="5 6" id="KW-0472">Membrane</keyword>
<evidence type="ECO:0000256" key="6">
    <source>
        <dbReference type="SAM" id="Phobius"/>
    </source>
</evidence>
<accession>A0ABX0J7Z9</accession>
<evidence type="ECO:0000256" key="2">
    <source>
        <dbReference type="ARBA" id="ARBA00009012"/>
    </source>
</evidence>
<evidence type="ECO:0000256" key="5">
    <source>
        <dbReference type="ARBA" id="ARBA00023136"/>
    </source>
</evidence>
<feature type="transmembrane region" description="Helical" evidence="6">
    <location>
        <begin position="188"/>
        <end position="211"/>
    </location>
</feature>